<accession>A0AC35GBT0</accession>
<proteinExistence type="predicted"/>
<dbReference type="Proteomes" id="UP000887580">
    <property type="component" value="Unplaced"/>
</dbReference>
<sequence length="469" mass="53949">MAIHVGINPQYGKLSFYDEYKKKTVDLHINPVLYDDVENVVLMFDEIKLQINGKLGCVCIFLNKHYGNKIRKKFIESGYDFEFRNVEIISFETAVYMSAMSQTNYKPANGNTIWILLAFSVYVWKIEDQKAEFLGKWFAENHSIMKRKPLFIKDANVMLYFNENDESYLRKTFECLLFSCTFTPNSYSAGSLLKARIAAGDRELFHLDTKSFLSIQITLNIGYNKVTSFGFCQKLPITYAKEITRKFYYDVLQITSSDGTVSAKLPDNHKFNLTFEIDTNEVYWVTFDPKVDEMFINPKSQILAEKIDTKGCLNFESSYYNIPTVPNPGNTKTAAIGIDLGTSRCCVAVNRKNGINAVPLDSNGERLLPSYVAYDEKNVKCGKIVVNRLRYHSKSTIFDSKRIIGKEFKHIEIDSFWPFDLCQEDNKPFIEILGINGRQKITAEEVTSDLLKYIKQKTEEFQGVRLSKV</sequence>
<evidence type="ECO:0000313" key="1">
    <source>
        <dbReference type="Proteomes" id="UP000887580"/>
    </source>
</evidence>
<dbReference type="WBParaSite" id="PS1159_v2.g3288.t1">
    <property type="protein sequence ID" value="PS1159_v2.g3288.t1"/>
    <property type="gene ID" value="PS1159_v2.g3288"/>
</dbReference>
<protein>
    <submittedName>
        <fullName evidence="2">Uncharacterized protein</fullName>
    </submittedName>
</protein>
<evidence type="ECO:0000313" key="2">
    <source>
        <dbReference type="WBParaSite" id="PS1159_v2.g3288.t1"/>
    </source>
</evidence>
<reference evidence="2" key="1">
    <citation type="submission" date="2022-11" db="UniProtKB">
        <authorList>
            <consortium name="WormBaseParasite"/>
        </authorList>
    </citation>
    <scope>IDENTIFICATION</scope>
</reference>
<name>A0AC35GBT0_9BILA</name>
<organism evidence="1 2">
    <name type="scientific">Panagrolaimus sp. PS1159</name>
    <dbReference type="NCBI Taxonomy" id="55785"/>
    <lineage>
        <taxon>Eukaryota</taxon>
        <taxon>Metazoa</taxon>
        <taxon>Ecdysozoa</taxon>
        <taxon>Nematoda</taxon>
        <taxon>Chromadorea</taxon>
        <taxon>Rhabditida</taxon>
        <taxon>Tylenchina</taxon>
        <taxon>Panagrolaimomorpha</taxon>
        <taxon>Panagrolaimoidea</taxon>
        <taxon>Panagrolaimidae</taxon>
        <taxon>Panagrolaimus</taxon>
    </lineage>
</organism>